<dbReference type="Gene3D" id="3.40.630.30">
    <property type="match status" value="1"/>
</dbReference>
<comment type="caution">
    <text evidence="2">The sequence shown here is derived from an EMBL/GenBank/DDBJ whole genome shotgun (WGS) entry which is preliminary data.</text>
</comment>
<dbReference type="SUPFAM" id="SSF55729">
    <property type="entry name" value="Acyl-CoA N-acyltransferases (Nat)"/>
    <property type="match status" value="1"/>
</dbReference>
<gene>
    <name evidence="2" type="ORF">JOF48_000210</name>
</gene>
<sequence>MHSNKSAGPPVRLCTAGDMPTADQVEALYAAASGPPPLSEPAGVAAIFAGLYGSNRDRPDVVAAAAHLDGELVGFAYGHPWHWGREDDPWSQLLRDRLGDDAAALIENSFSVVLLAVHPDAGRRGVGAGLLEALMVGSGSRTHWLQTTDIDSPARRLYLRHGYEELGHGPDAPNWKPGLVLIHTGA</sequence>
<organism evidence="2 3">
    <name type="scientific">Arthrobacter stackebrandtii</name>
    <dbReference type="NCBI Taxonomy" id="272161"/>
    <lineage>
        <taxon>Bacteria</taxon>
        <taxon>Bacillati</taxon>
        <taxon>Actinomycetota</taxon>
        <taxon>Actinomycetes</taxon>
        <taxon>Micrococcales</taxon>
        <taxon>Micrococcaceae</taxon>
        <taxon>Arthrobacter</taxon>
    </lineage>
</organism>
<dbReference type="PROSITE" id="PS51186">
    <property type="entry name" value="GNAT"/>
    <property type="match status" value="1"/>
</dbReference>
<proteinExistence type="predicted"/>
<evidence type="ECO:0000259" key="1">
    <source>
        <dbReference type="PROSITE" id="PS51186"/>
    </source>
</evidence>
<dbReference type="CDD" id="cd04301">
    <property type="entry name" value="NAT_SF"/>
    <property type="match status" value="1"/>
</dbReference>
<protein>
    <submittedName>
        <fullName evidence="2">GNAT superfamily N-acetyltransferase</fullName>
    </submittedName>
</protein>
<reference evidence="2 3" key="1">
    <citation type="submission" date="2021-03" db="EMBL/GenBank/DDBJ databases">
        <title>Sequencing the genomes of 1000 actinobacteria strains.</title>
        <authorList>
            <person name="Klenk H.-P."/>
        </authorList>
    </citation>
    <scope>NUCLEOTIDE SEQUENCE [LARGE SCALE GENOMIC DNA]</scope>
    <source>
        <strain evidence="2 3">DSM 16005</strain>
    </source>
</reference>
<feature type="domain" description="N-acetyltransferase" evidence="1">
    <location>
        <begin position="9"/>
        <end position="186"/>
    </location>
</feature>
<dbReference type="InterPro" id="IPR000182">
    <property type="entry name" value="GNAT_dom"/>
</dbReference>
<keyword evidence="3" id="KW-1185">Reference proteome</keyword>
<evidence type="ECO:0000313" key="2">
    <source>
        <dbReference type="EMBL" id="MBP2411411.1"/>
    </source>
</evidence>
<dbReference type="InterPro" id="IPR016181">
    <property type="entry name" value="Acyl_CoA_acyltransferase"/>
</dbReference>
<evidence type="ECO:0000313" key="3">
    <source>
        <dbReference type="Proteomes" id="UP000711614"/>
    </source>
</evidence>
<name>A0ABS4YRI8_9MICC</name>
<accession>A0ABS4YRI8</accession>
<dbReference type="EMBL" id="JAGIOI010000001">
    <property type="protein sequence ID" value="MBP2411411.1"/>
    <property type="molecule type" value="Genomic_DNA"/>
</dbReference>
<dbReference type="Proteomes" id="UP000711614">
    <property type="component" value="Unassembled WGS sequence"/>
</dbReference>
<dbReference type="Pfam" id="PF13508">
    <property type="entry name" value="Acetyltransf_7"/>
    <property type="match status" value="1"/>
</dbReference>
<dbReference type="RefSeq" id="WP_209676515.1">
    <property type="nucleotide sequence ID" value="NZ_JAGIOI010000001.1"/>
</dbReference>